<evidence type="ECO:0000313" key="2">
    <source>
        <dbReference type="EMBL" id="GBM85907.1"/>
    </source>
</evidence>
<name>A0A4Y2J6Y7_ARAVE</name>
<protein>
    <submittedName>
        <fullName evidence="2">Uncharacterized protein</fullName>
    </submittedName>
</protein>
<sequence>MSKDVSFLEQLHSLAISEGNTSAQSILADMKVVLSINLKYNFQRTFGFNLSIVRVAPFKNPGHIFLFHPVIPKISNSRVKSPSKKRLFSHQDTPSGRAPKEIDAREITTVNKNPQKITEVRRKVTSRGHVVLANRSARLLPNGSRRTADLQNRTPDHPFREGRK</sequence>
<feature type="compositionally biased region" description="Basic and acidic residues" evidence="1">
    <location>
        <begin position="154"/>
        <end position="164"/>
    </location>
</feature>
<evidence type="ECO:0000313" key="3">
    <source>
        <dbReference type="Proteomes" id="UP000499080"/>
    </source>
</evidence>
<gene>
    <name evidence="2" type="ORF">AVEN_192000_1</name>
</gene>
<dbReference type="EMBL" id="BGPR01003271">
    <property type="protein sequence ID" value="GBM85907.1"/>
    <property type="molecule type" value="Genomic_DNA"/>
</dbReference>
<reference evidence="2 3" key="1">
    <citation type="journal article" date="2019" name="Sci. Rep.">
        <title>Orb-weaving spider Araneus ventricosus genome elucidates the spidroin gene catalogue.</title>
        <authorList>
            <person name="Kono N."/>
            <person name="Nakamura H."/>
            <person name="Ohtoshi R."/>
            <person name="Moran D.A.P."/>
            <person name="Shinohara A."/>
            <person name="Yoshida Y."/>
            <person name="Fujiwara M."/>
            <person name="Mori M."/>
            <person name="Tomita M."/>
            <person name="Arakawa K."/>
        </authorList>
    </citation>
    <scope>NUCLEOTIDE SEQUENCE [LARGE SCALE GENOMIC DNA]</scope>
</reference>
<keyword evidence="3" id="KW-1185">Reference proteome</keyword>
<feature type="region of interest" description="Disordered" evidence="1">
    <location>
        <begin position="78"/>
        <end position="102"/>
    </location>
</feature>
<accession>A0A4Y2J6Y7</accession>
<feature type="region of interest" description="Disordered" evidence="1">
    <location>
        <begin position="135"/>
        <end position="164"/>
    </location>
</feature>
<comment type="caution">
    <text evidence="2">The sequence shown here is derived from an EMBL/GenBank/DDBJ whole genome shotgun (WGS) entry which is preliminary data.</text>
</comment>
<evidence type="ECO:0000256" key="1">
    <source>
        <dbReference type="SAM" id="MobiDB-lite"/>
    </source>
</evidence>
<dbReference type="AlphaFoldDB" id="A0A4Y2J6Y7"/>
<organism evidence="2 3">
    <name type="scientific">Araneus ventricosus</name>
    <name type="common">Orbweaver spider</name>
    <name type="synonym">Epeira ventricosa</name>
    <dbReference type="NCBI Taxonomy" id="182803"/>
    <lineage>
        <taxon>Eukaryota</taxon>
        <taxon>Metazoa</taxon>
        <taxon>Ecdysozoa</taxon>
        <taxon>Arthropoda</taxon>
        <taxon>Chelicerata</taxon>
        <taxon>Arachnida</taxon>
        <taxon>Araneae</taxon>
        <taxon>Araneomorphae</taxon>
        <taxon>Entelegynae</taxon>
        <taxon>Araneoidea</taxon>
        <taxon>Araneidae</taxon>
        <taxon>Araneus</taxon>
    </lineage>
</organism>
<dbReference type="Proteomes" id="UP000499080">
    <property type="component" value="Unassembled WGS sequence"/>
</dbReference>
<proteinExistence type="predicted"/>